<keyword evidence="6 7" id="KW-0472">Membrane</keyword>
<dbReference type="PANTHER" id="PTHR42718:SF47">
    <property type="entry name" value="METHYL VIOLOGEN RESISTANCE PROTEIN SMVA"/>
    <property type="match status" value="1"/>
</dbReference>
<evidence type="ECO:0000256" key="4">
    <source>
        <dbReference type="ARBA" id="ARBA00022692"/>
    </source>
</evidence>
<feature type="transmembrane region" description="Helical" evidence="7">
    <location>
        <begin position="330"/>
        <end position="348"/>
    </location>
</feature>
<feature type="transmembrane region" description="Helical" evidence="7">
    <location>
        <begin position="160"/>
        <end position="183"/>
    </location>
</feature>
<dbReference type="CDD" id="cd17321">
    <property type="entry name" value="MFS_MMR_MDR_like"/>
    <property type="match status" value="1"/>
</dbReference>
<evidence type="ECO:0000313" key="10">
    <source>
        <dbReference type="Proteomes" id="UP000811282"/>
    </source>
</evidence>
<feature type="domain" description="Major facilitator superfamily (MFS) profile" evidence="8">
    <location>
        <begin position="10"/>
        <end position="493"/>
    </location>
</feature>
<feature type="transmembrane region" description="Helical" evidence="7">
    <location>
        <begin position="354"/>
        <end position="380"/>
    </location>
</feature>
<feature type="transmembrane region" description="Helical" evidence="7">
    <location>
        <begin position="225"/>
        <end position="244"/>
    </location>
</feature>
<dbReference type="RefSeq" id="WP_215671307.1">
    <property type="nucleotide sequence ID" value="NZ_JAFJYC010000003.1"/>
</dbReference>
<evidence type="ECO:0000256" key="5">
    <source>
        <dbReference type="ARBA" id="ARBA00022989"/>
    </source>
</evidence>
<dbReference type="EMBL" id="JAFJYC010000003">
    <property type="protein sequence ID" value="MBT9433427.1"/>
    <property type="molecule type" value="Genomic_DNA"/>
</dbReference>
<dbReference type="PANTHER" id="PTHR42718">
    <property type="entry name" value="MAJOR FACILITATOR SUPERFAMILY MULTIDRUG TRANSPORTER MFSC"/>
    <property type="match status" value="1"/>
</dbReference>
<feature type="transmembrane region" description="Helical" evidence="7">
    <location>
        <begin position="195"/>
        <end position="213"/>
    </location>
</feature>
<feature type="transmembrane region" description="Helical" evidence="7">
    <location>
        <begin position="9"/>
        <end position="31"/>
    </location>
</feature>
<keyword evidence="3" id="KW-1003">Cell membrane</keyword>
<feature type="transmembrane region" description="Helical" evidence="7">
    <location>
        <begin position="76"/>
        <end position="93"/>
    </location>
</feature>
<dbReference type="Proteomes" id="UP000811282">
    <property type="component" value="Unassembled WGS sequence"/>
</dbReference>
<evidence type="ECO:0000256" key="2">
    <source>
        <dbReference type="ARBA" id="ARBA00022448"/>
    </source>
</evidence>
<evidence type="ECO:0000259" key="8">
    <source>
        <dbReference type="PROSITE" id="PS50850"/>
    </source>
</evidence>
<keyword evidence="2" id="KW-0813">Transport</keyword>
<feature type="transmembrane region" description="Helical" evidence="7">
    <location>
        <begin position="471"/>
        <end position="491"/>
    </location>
</feature>
<sequence length="500" mass="51768">MLFLQNRWFVLLSVLLAFLPIIIDMTILHIAVPSVTLALSASGNKVLWIIDIYPLIMAGLLVPMGTLSDRIGHRPMLLAGLFIFMLASLAAAFSPTANILITARGLLAVGGSMVMPNVLAIIRHLFDDPKERGIALGLWGTMGSAGAALGPLSGGALLEHFWWGSVFLINVPVILVVLPLAYLSLPRHTPTVKSSWAMGQALVLIAGLIAVVYAVKSGFKVERSPLTTCLMLAAGLGLLTGFVCKQLSSADPMLDLSLFSEPAICIGILMALVACAALTGVELTLAQELQFVVGYSPLQAGLFMVPLAVGSALGGPVAGYATALCGLRSVAATSLLAAAACLAGLSVSDFHHPNIMVITLLMVLGISLSIGLTASSIAIMNSAPPDKAGAAGSLEVTGYELGAGLGITFFGVLLSTAYSKTIILPADLPVSLHSRAASSISDTMVVAEHLGATGIALTEAGRAAFSRSHDIVLLAATSMIALLAVAVFVALRNYRKPAQE</sequence>
<accession>A0ABS5YFK0</accession>
<dbReference type="InterPro" id="IPR011701">
    <property type="entry name" value="MFS"/>
</dbReference>
<feature type="transmembrane region" description="Helical" evidence="7">
    <location>
        <begin position="301"/>
        <end position="323"/>
    </location>
</feature>
<keyword evidence="4 7" id="KW-0812">Transmembrane</keyword>
<dbReference type="PROSITE" id="PS50850">
    <property type="entry name" value="MFS"/>
    <property type="match status" value="1"/>
</dbReference>
<evidence type="ECO:0000256" key="6">
    <source>
        <dbReference type="ARBA" id="ARBA00023136"/>
    </source>
</evidence>
<keyword evidence="10" id="KW-1185">Reference proteome</keyword>
<evidence type="ECO:0000313" key="9">
    <source>
        <dbReference type="EMBL" id="MBT9433427.1"/>
    </source>
</evidence>
<feature type="transmembrane region" description="Helical" evidence="7">
    <location>
        <begin position="46"/>
        <end position="64"/>
    </location>
</feature>
<dbReference type="InterPro" id="IPR036259">
    <property type="entry name" value="MFS_trans_sf"/>
</dbReference>
<dbReference type="Gene3D" id="1.20.1720.10">
    <property type="entry name" value="Multidrug resistance protein D"/>
    <property type="match status" value="1"/>
</dbReference>
<evidence type="ECO:0000256" key="1">
    <source>
        <dbReference type="ARBA" id="ARBA00004651"/>
    </source>
</evidence>
<evidence type="ECO:0000256" key="3">
    <source>
        <dbReference type="ARBA" id="ARBA00022475"/>
    </source>
</evidence>
<feature type="transmembrane region" description="Helical" evidence="7">
    <location>
        <begin position="401"/>
        <end position="419"/>
    </location>
</feature>
<organism evidence="9 10">
    <name type="scientific">Candidatus Sodalis endolongispinus</name>
    <dbReference type="NCBI Taxonomy" id="2812662"/>
    <lineage>
        <taxon>Bacteria</taxon>
        <taxon>Pseudomonadati</taxon>
        <taxon>Pseudomonadota</taxon>
        <taxon>Gammaproteobacteria</taxon>
        <taxon>Enterobacterales</taxon>
        <taxon>Bruguierivoracaceae</taxon>
        <taxon>Sodalis</taxon>
    </lineage>
</organism>
<comment type="subcellular location">
    <subcellularLocation>
        <location evidence="1">Cell membrane</location>
        <topology evidence="1">Multi-pass membrane protein</topology>
    </subcellularLocation>
</comment>
<gene>
    <name evidence="9" type="ORF">JZM24_17430</name>
</gene>
<evidence type="ECO:0000256" key="7">
    <source>
        <dbReference type="SAM" id="Phobius"/>
    </source>
</evidence>
<dbReference type="Pfam" id="PF07690">
    <property type="entry name" value="MFS_1"/>
    <property type="match status" value="1"/>
</dbReference>
<reference evidence="9 10" key="1">
    <citation type="journal article" date="2021" name="Genome Biol. Evol.">
        <title>The evolution of interdependence in a four-way mealybug symbiosis.</title>
        <authorList>
            <person name="Garber A.I."/>
            <person name="Kupper M."/>
            <person name="Laetsch D.R."/>
            <person name="Weldon S.R."/>
            <person name="Ladinsky M.S."/>
            <person name="Bjorkman P.J."/>
            <person name="McCutcheon J.P."/>
        </authorList>
    </citation>
    <scope>NUCLEOTIDE SEQUENCE [LARGE SCALE GENOMIC DNA]</scope>
    <source>
        <strain evidence="9">SOD</strain>
    </source>
</reference>
<protein>
    <submittedName>
        <fullName evidence="9">MFS transporter</fullName>
    </submittedName>
</protein>
<dbReference type="InterPro" id="IPR020846">
    <property type="entry name" value="MFS_dom"/>
</dbReference>
<dbReference type="Gene3D" id="1.20.1250.20">
    <property type="entry name" value="MFS general substrate transporter like domains"/>
    <property type="match status" value="1"/>
</dbReference>
<feature type="transmembrane region" description="Helical" evidence="7">
    <location>
        <begin position="134"/>
        <end position="154"/>
    </location>
</feature>
<feature type="transmembrane region" description="Helical" evidence="7">
    <location>
        <begin position="256"/>
        <end position="281"/>
    </location>
</feature>
<comment type="caution">
    <text evidence="9">The sequence shown here is derived from an EMBL/GenBank/DDBJ whole genome shotgun (WGS) entry which is preliminary data.</text>
</comment>
<feature type="transmembrane region" description="Helical" evidence="7">
    <location>
        <begin position="99"/>
        <end position="122"/>
    </location>
</feature>
<proteinExistence type="predicted"/>
<keyword evidence="5 7" id="KW-1133">Transmembrane helix</keyword>
<dbReference type="SUPFAM" id="SSF103473">
    <property type="entry name" value="MFS general substrate transporter"/>
    <property type="match status" value="1"/>
</dbReference>
<name>A0ABS5YFK0_9GAMM</name>